<dbReference type="EMBL" id="KQ258294">
    <property type="protein sequence ID" value="KOM25875.1"/>
    <property type="molecule type" value="Genomic_DNA"/>
</dbReference>
<name>A0A0L9T5J6_PHAAN</name>
<evidence type="ECO:0000256" key="1">
    <source>
        <dbReference type="SAM" id="Coils"/>
    </source>
</evidence>
<protein>
    <recommendedName>
        <fullName evidence="2">EF-hand domain-containing protein</fullName>
    </recommendedName>
</protein>
<accession>A0A0L9T5J6</accession>
<evidence type="ECO:0000313" key="3">
    <source>
        <dbReference type="EMBL" id="KOM25875.1"/>
    </source>
</evidence>
<gene>
    <name evidence="3" type="ORF">LR48_Vigan205s001200</name>
</gene>
<keyword evidence="1" id="KW-0175">Coiled coil</keyword>
<evidence type="ECO:0000259" key="2">
    <source>
        <dbReference type="PROSITE" id="PS50222"/>
    </source>
</evidence>
<organism evidence="3 4">
    <name type="scientific">Phaseolus angularis</name>
    <name type="common">Azuki bean</name>
    <name type="synonym">Vigna angularis</name>
    <dbReference type="NCBI Taxonomy" id="3914"/>
    <lineage>
        <taxon>Eukaryota</taxon>
        <taxon>Viridiplantae</taxon>
        <taxon>Streptophyta</taxon>
        <taxon>Embryophyta</taxon>
        <taxon>Tracheophyta</taxon>
        <taxon>Spermatophyta</taxon>
        <taxon>Magnoliopsida</taxon>
        <taxon>eudicotyledons</taxon>
        <taxon>Gunneridae</taxon>
        <taxon>Pentapetalae</taxon>
        <taxon>rosids</taxon>
        <taxon>fabids</taxon>
        <taxon>Fabales</taxon>
        <taxon>Fabaceae</taxon>
        <taxon>Papilionoideae</taxon>
        <taxon>50 kb inversion clade</taxon>
        <taxon>NPAAA clade</taxon>
        <taxon>indigoferoid/millettioid clade</taxon>
        <taxon>Phaseoleae</taxon>
        <taxon>Vigna</taxon>
    </lineage>
</organism>
<dbReference type="Gramene" id="KOM25875">
    <property type="protein sequence ID" value="KOM25875"/>
    <property type="gene ID" value="LR48_Vigan205s001200"/>
</dbReference>
<dbReference type="Proteomes" id="UP000053144">
    <property type="component" value="Unassembled WGS sequence"/>
</dbReference>
<reference evidence="4" key="1">
    <citation type="journal article" date="2015" name="Proc. Natl. Acad. Sci. U.S.A.">
        <title>Genome sequencing of adzuki bean (Vigna angularis) provides insight into high starch and low fat accumulation and domestication.</title>
        <authorList>
            <person name="Yang K."/>
            <person name="Tian Z."/>
            <person name="Chen C."/>
            <person name="Luo L."/>
            <person name="Zhao B."/>
            <person name="Wang Z."/>
            <person name="Yu L."/>
            <person name="Li Y."/>
            <person name="Sun Y."/>
            <person name="Li W."/>
            <person name="Chen Y."/>
            <person name="Li Y."/>
            <person name="Zhang Y."/>
            <person name="Ai D."/>
            <person name="Zhao J."/>
            <person name="Shang C."/>
            <person name="Ma Y."/>
            <person name="Wu B."/>
            <person name="Wang M."/>
            <person name="Gao L."/>
            <person name="Sun D."/>
            <person name="Zhang P."/>
            <person name="Guo F."/>
            <person name="Wang W."/>
            <person name="Li Y."/>
            <person name="Wang J."/>
            <person name="Varshney R.K."/>
            <person name="Wang J."/>
            <person name="Ling H.Q."/>
            <person name="Wan P."/>
        </authorList>
    </citation>
    <scope>NUCLEOTIDE SEQUENCE</scope>
    <source>
        <strain evidence="4">cv. Jingnong 6</strain>
    </source>
</reference>
<proteinExistence type="predicted"/>
<feature type="coiled-coil region" evidence="1">
    <location>
        <begin position="231"/>
        <end position="258"/>
    </location>
</feature>
<feature type="domain" description="EF-hand" evidence="2">
    <location>
        <begin position="38"/>
        <end position="73"/>
    </location>
</feature>
<dbReference type="GO" id="GO:0005509">
    <property type="term" value="F:calcium ion binding"/>
    <property type="evidence" value="ECO:0007669"/>
    <property type="project" value="InterPro"/>
</dbReference>
<dbReference type="PROSITE" id="PS50222">
    <property type="entry name" value="EF_HAND_2"/>
    <property type="match status" value="1"/>
</dbReference>
<dbReference type="InterPro" id="IPR002048">
    <property type="entry name" value="EF_hand_dom"/>
</dbReference>
<dbReference type="AlphaFoldDB" id="A0A0L9T5J6"/>
<evidence type="ECO:0000313" key="4">
    <source>
        <dbReference type="Proteomes" id="UP000053144"/>
    </source>
</evidence>
<sequence>MSESYVYESIRLVRIIVNLPKKKIVVSGLQNKTIANSFTLQKIMDALHNRDRDKNGCHNNDELKQALRDLGAYFFGWRAFGKANDSQISGEEVDTLVALENSHPSLLHQIIYRLRHRECELSSPSSFATLLRSVHVIYQSPILVRLCSRPVEEFSTKLSRVRSSHSSCPQSTQQLDDDDDLIRSQCWIDVVGGKKKEEFMGAGQLAANYSIGRGGLKHQPSSSSQHPDEIIVVLTQRLETHDQEYNELRQEFTTFKELVMRLLPESAVPQASHSQPTPVQPREVQPTHVQPIPVQTPSVQPHLSSQLQSLKTMNRKTIMKMIIIWIIRFYDYEHYLHYYYICTFPEQFYI</sequence>